<reference evidence="1" key="1">
    <citation type="journal article" date="2004" name="Appl. Environ. Microbiol.">
        <title>Abundance of reverse tricarboxylic acid cycle genes in free-living microorganisms at deep-sea hydrothermal vents.</title>
        <authorList>
            <person name="Campbell B.J."/>
            <person name="Cary S.C."/>
        </authorList>
    </citation>
    <scope>NUCLEOTIDE SEQUENCE</scope>
</reference>
<accession>Q5WQJ5</accession>
<organism evidence="1">
    <name type="scientific">uncultured prokaryote</name>
    <dbReference type="NCBI Taxonomy" id="198431"/>
    <lineage>
        <taxon>unclassified sequences</taxon>
        <taxon>environmental samples</taxon>
    </lineage>
</organism>
<protein>
    <submittedName>
        <fullName evidence="1">OorA</fullName>
    </submittedName>
</protein>
<dbReference type="AlphaFoldDB" id="Q5WQJ5"/>
<dbReference type="EMBL" id="AY430837">
    <property type="protein sequence ID" value="AAS93969.1"/>
    <property type="molecule type" value="Genomic_DNA"/>
</dbReference>
<name>Q5WQJ5_9ZZZZ</name>
<proteinExistence type="predicted"/>
<feature type="non-terminal residue" evidence="1">
    <location>
        <position position="95"/>
    </location>
</feature>
<sequence length="95" mass="9910">LQPVGRPVEGPPLITFVITSGTSAMNPKPICSAFRLIPGPEVLVMDFTPLILAPRATQIPPISSSICINLPPTLGRSTLNSCATSLEGVIGYPAK</sequence>
<evidence type="ECO:0000313" key="1">
    <source>
        <dbReference type="EMBL" id="AAS93969.1"/>
    </source>
</evidence>
<gene>
    <name evidence="1" type="primary">oorA</name>
</gene>
<feature type="non-terminal residue" evidence="1">
    <location>
        <position position="1"/>
    </location>
</feature>